<dbReference type="SUPFAM" id="SSF74853">
    <property type="entry name" value="Lamin A/C globular tail domain"/>
    <property type="match status" value="1"/>
</dbReference>
<name>A0A7K1TXW1_9BACT</name>
<evidence type="ECO:0000313" key="3">
    <source>
        <dbReference type="EMBL" id="MVT06939.1"/>
    </source>
</evidence>
<evidence type="ECO:0000256" key="1">
    <source>
        <dbReference type="SAM" id="SignalP"/>
    </source>
</evidence>
<keyword evidence="1" id="KW-0732">Signal</keyword>
<evidence type="ECO:0000259" key="2">
    <source>
        <dbReference type="PROSITE" id="PS51841"/>
    </source>
</evidence>
<dbReference type="Gene3D" id="2.60.40.4070">
    <property type="match status" value="1"/>
</dbReference>
<keyword evidence="4" id="KW-1185">Reference proteome</keyword>
<dbReference type="InterPro" id="IPR001322">
    <property type="entry name" value="Lamin_tail_dom"/>
</dbReference>
<proteinExistence type="predicted"/>
<feature type="domain" description="LTD" evidence="2">
    <location>
        <begin position="474"/>
        <end position="590"/>
    </location>
</feature>
<dbReference type="Proteomes" id="UP000461730">
    <property type="component" value="Unassembled WGS sequence"/>
</dbReference>
<reference evidence="3 4" key="1">
    <citation type="submission" date="2019-12" db="EMBL/GenBank/DDBJ databases">
        <title>Chitinophaga sp. strain ysch24 (GDMCC 1.1355), whole genome shotgun sequence.</title>
        <authorList>
            <person name="Zhang X."/>
        </authorList>
    </citation>
    <scope>NUCLEOTIDE SEQUENCE [LARGE SCALE GENOMIC DNA]</scope>
    <source>
        <strain evidence="4">ysch24</strain>
    </source>
</reference>
<feature type="chain" id="PRO_5029896772" description="LTD domain-containing protein" evidence="1">
    <location>
        <begin position="20"/>
        <end position="751"/>
    </location>
</feature>
<sequence length="751" mass="83021">MRFSIVCAYLLLRVSFSFSQFVERFDYQQIGPDFPWQGTDTAWQLNSGQLQSSLRRVNSSFYIATPLALTGSITWEWWIWLNFNTSSQNYVDVYLMADTSNLLSEVKGYYVRIGNTRDEICLYRRDGTGTPSLLVDGRDGITDHSSNILKIRVIRSATGQWELWTDETGKGDAYVSEGGVTDNIYNTSRFMGFLVRQSTSSFFRRHYIDDVIVWTEATPPDTVQTVPVKKYDVLIHEFLPRALPSAGLLPARFIELRNNSEHAIQLKGWKIGNSTREVVLPAYLLKPDSLLVLCDKGSASAYSINNILGISGMPLPGDSDVITLYNDSNVLVHAVGYDRSWYNDAVKAKGGWSLEMRSVQWPCAGGSNWQPSAAPGGGTPGTDNTANGIPLPVSLQRSYMYDSVTVQLIFSGAMDSLTAVDIARYSLPLEGISISPPLYNTVILHLQRPLSPDTIYMLSVDGLNDCKGLPVKADSILLTQSAVPDSLDVVINEVLYDGAIEFIELYNRSKRSINLQELYVNGKTVTIPALLLPGELAVFTSDPAGLCMLYNCMTDANIYDVNIPVLKNGEGDVVLKRSDGQVLDSFHYSDDLHFLLAGNTKGVSLERLDPDAPTQDKYNWHSAASTVKYSTPGTNNSQRLQLPGTEGVFSVAPSLFSPDNDGTDDVAVVSYTLPGPGYVANMMIFDALGRLVRTLEKNILLPVSGRIFWDGRGDGNRVPGTGIYVIFIEIFDLNGRTSRWKLPLVLAKRLN</sequence>
<comment type="caution">
    <text evidence="3">The sequence shown here is derived from an EMBL/GenBank/DDBJ whole genome shotgun (WGS) entry which is preliminary data.</text>
</comment>
<dbReference type="EMBL" id="WRXN01000001">
    <property type="protein sequence ID" value="MVT06939.1"/>
    <property type="molecule type" value="Genomic_DNA"/>
</dbReference>
<dbReference type="AlphaFoldDB" id="A0A7K1TXW1"/>
<organism evidence="3 4">
    <name type="scientific">Chitinophaga tropicalis</name>
    <dbReference type="NCBI Taxonomy" id="2683588"/>
    <lineage>
        <taxon>Bacteria</taxon>
        <taxon>Pseudomonadati</taxon>
        <taxon>Bacteroidota</taxon>
        <taxon>Chitinophagia</taxon>
        <taxon>Chitinophagales</taxon>
        <taxon>Chitinophagaceae</taxon>
        <taxon>Chitinophaga</taxon>
    </lineage>
</organism>
<protein>
    <recommendedName>
        <fullName evidence="2">LTD domain-containing protein</fullName>
    </recommendedName>
</protein>
<accession>A0A7K1TXW1</accession>
<feature type="signal peptide" evidence="1">
    <location>
        <begin position="1"/>
        <end position="19"/>
    </location>
</feature>
<dbReference type="RefSeq" id="WP_157304311.1">
    <property type="nucleotide sequence ID" value="NZ_WRXN01000001.1"/>
</dbReference>
<evidence type="ECO:0000313" key="4">
    <source>
        <dbReference type="Proteomes" id="UP000461730"/>
    </source>
</evidence>
<dbReference type="InterPro" id="IPR036415">
    <property type="entry name" value="Lamin_tail_dom_sf"/>
</dbReference>
<dbReference type="Pfam" id="PF00932">
    <property type="entry name" value="LTD"/>
    <property type="match status" value="2"/>
</dbReference>
<gene>
    <name evidence="3" type="ORF">GO493_01595</name>
</gene>
<dbReference type="PROSITE" id="PS51841">
    <property type="entry name" value="LTD"/>
    <property type="match status" value="1"/>
</dbReference>